<sequence>MPVVKKLLLISAAVLFYFKPYAQKGKLEWGDLEKKNRNTPFMAQVLKGPGTDIITLGFRRQGGSTISPVISRFDEKLNQVMEKELFASEKDMTFNNIFNLRGNLVLFSKQYDKEERFSALHAAQIDPVTLAVTGAKELGKYEAIKKSNQATITVMPSPDSSLVLVMANAPYAKNENEKFFISVYDNKMNSIWEKTIQLPYADKYVVIDEFQISNEGDVYVMCKHYDREVSREKVREDGINVPSYKYKVFIYSKDKAKPTEHTIDVQDKFVHDIALQFNNDGNIAMMGLYKDLYNSNISGTFMGLFDKNTKLITVKKMEKFPKQQLVDLVSKDGCGSRKESNPGLYNRFRIIGTNKRNDGSVDLLTEYNYMYIHRTYNSSTGYYTEYPVYVADDIVVINYGKDGKISYARVPKHQRQTVTNANVSFVWMNQGNNLLLFYNDVKKNIDRSLEKGPKYIKTFSSSEFVMATINSKGDLQRESIFSNKGMDVVAKITSCRSVADNTLIIYAEKSHQLAKTRMQFGRLKFN</sequence>
<reference evidence="2" key="1">
    <citation type="submission" date="2016-04" db="EMBL/GenBank/DDBJ databases">
        <authorList>
            <person name="Chen L."/>
            <person name="Zhuang W."/>
            <person name="Wang G."/>
        </authorList>
    </citation>
    <scope>NUCLEOTIDE SEQUENCE [LARGE SCALE GENOMIC DNA]</scope>
    <source>
        <strain evidence="2">17621</strain>
    </source>
</reference>
<gene>
    <name evidence="1" type="ORF">A4H97_11995</name>
</gene>
<comment type="caution">
    <text evidence="1">The sequence shown here is derived from an EMBL/GenBank/DDBJ whole genome shotgun (WGS) entry which is preliminary data.</text>
</comment>
<proteinExistence type="predicted"/>
<dbReference type="EMBL" id="LVXG01000056">
    <property type="protein sequence ID" value="OQP42870.1"/>
    <property type="molecule type" value="Genomic_DNA"/>
</dbReference>
<evidence type="ECO:0000313" key="2">
    <source>
        <dbReference type="Proteomes" id="UP000192610"/>
    </source>
</evidence>
<accession>A0A1V9E9S9</accession>
<protein>
    <submittedName>
        <fullName evidence="1">Uncharacterized protein</fullName>
    </submittedName>
</protein>
<dbReference type="AlphaFoldDB" id="A0A1V9E9S9"/>
<name>A0A1V9E9S9_9BACT</name>
<keyword evidence="2" id="KW-1185">Reference proteome</keyword>
<dbReference type="STRING" id="354355.SAMN05660816_03064"/>
<organism evidence="1 2">
    <name type="scientific">Niastella yeongjuensis</name>
    <dbReference type="NCBI Taxonomy" id="354355"/>
    <lineage>
        <taxon>Bacteria</taxon>
        <taxon>Pseudomonadati</taxon>
        <taxon>Bacteroidota</taxon>
        <taxon>Chitinophagia</taxon>
        <taxon>Chitinophagales</taxon>
        <taxon>Chitinophagaceae</taxon>
        <taxon>Niastella</taxon>
    </lineage>
</organism>
<evidence type="ECO:0000313" key="1">
    <source>
        <dbReference type="EMBL" id="OQP42870.1"/>
    </source>
</evidence>
<dbReference type="Proteomes" id="UP000192610">
    <property type="component" value="Unassembled WGS sequence"/>
</dbReference>